<accession>A0AAE5BWY7</accession>
<sequence>MTQVTPHSPSPSAPPWAESLSPHRVATELSDIRREIARLKRREAALLSGEPVATLRPGWPMQRLRQDRG</sequence>
<protein>
    <submittedName>
        <fullName evidence="2">Uncharacterized protein</fullName>
    </submittedName>
</protein>
<dbReference type="EMBL" id="JAABNR010000013">
    <property type="protein sequence ID" value="NBZ88728.1"/>
    <property type="molecule type" value="Genomic_DNA"/>
</dbReference>
<dbReference type="RefSeq" id="WP_168775545.1">
    <property type="nucleotide sequence ID" value="NZ_JAABNR010000013.1"/>
</dbReference>
<dbReference type="AlphaFoldDB" id="A0AAE5BWY7"/>
<gene>
    <name evidence="2" type="ORF">GV832_14140</name>
</gene>
<evidence type="ECO:0000313" key="3">
    <source>
        <dbReference type="Proteomes" id="UP001193501"/>
    </source>
</evidence>
<name>A0AAE5BWY7_9RHOB</name>
<evidence type="ECO:0000313" key="2">
    <source>
        <dbReference type="EMBL" id="NBZ88728.1"/>
    </source>
</evidence>
<keyword evidence="3" id="KW-1185">Reference proteome</keyword>
<dbReference type="Proteomes" id="UP001193501">
    <property type="component" value="Unassembled WGS sequence"/>
</dbReference>
<reference evidence="2" key="1">
    <citation type="submission" date="2020-01" db="EMBL/GenBank/DDBJ databases">
        <authorList>
            <person name="Chen W.-M."/>
        </authorList>
    </citation>
    <scope>NUCLEOTIDE SEQUENCE</scope>
    <source>
        <strain evidence="2">CYK-10</strain>
    </source>
</reference>
<proteinExistence type="predicted"/>
<organism evidence="2 3">
    <name type="scientific">Stagnihabitans tardus</name>
    <dbReference type="NCBI Taxonomy" id="2699202"/>
    <lineage>
        <taxon>Bacteria</taxon>
        <taxon>Pseudomonadati</taxon>
        <taxon>Pseudomonadota</taxon>
        <taxon>Alphaproteobacteria</taxon>
        <taxon>Rhodobacterales</taxon>
        <taxon>Paracoccaceae</taxon>
        <taxon>Stagnihabitans</taxon>
    </lineage>
</organism>
<evidence type="ECO:0000256" key="1">
    <source>
        <dbReference type="SAM" id="MobiDB-lite"/>
    </source>
</evidence>
<feature type="region of interest" description="Disordered" evidence="1">
    <location>
        <begin position="1"/>
        <end position="23"/>
    </location>
</feature>
<comment type="caution">
    <text evidence="2">The sequence shown here is derived from an EMBL/GenBank/DDBJ whole genome shotgun (WGS) entry which is preliminary data.</text>
</comment>